<dbReference type="Proteomes" id="UP000789831">
    <property type="component" value="Unassembled WGS sequence"/>
</dbReference>
<dbReference type="AlphaFoldDB" id="A0A9N9D6Y3"/>
<feature type="region of interest" description="Disordered" evidence="1">
    <location>
        <begin position="1"/>
        <end position="31"/>
    </location>
</feature>
<reference evidence="2" key="1">
    <citation type="submission" date="2021-06" db="EMBL/GenBank/DDBJ databases">
        <authorList>
            <person name="Kallberg Y."/>
            <person name="Tangrot J."/>
            <person name="Rosling A."/>
        </authorList>
    </citation>
    <scope>NUCLEOTIDE SEQUENCE</scope>
    <source>
        <strain evidence="2">MT106</strain>
    </source>
</reference>
<protein>
    <submittedName>
        <fullName evidence="2">9657_t:CDS:1</fullName>
    </submittedName>
</protein>
<comment type="caution">
    <text evidence="2">The sequence shown here is derived from an EMBL/GenBank/DDBJ whole genome shotgun (WGS) entry which is preliminary data.</text>
</comment>
<dbReference type="EMBL" id="CAJVPL010003043">
    <property type="protein sequence ID" value="CAG8625039.1"/>
    <property type="molecule type" value="Genomic_DNA"/>
</dbReference>
<evidence type="ECO:0000256" key="1">
    <source>
        <dbReference type="SAM" id="MobiDB-lite"/>
    </source>
</evidence>
<evidence type="ECO:0000313" key="3">
    <source>
        <dbReference type="Proteomes" id="UP000789831"/>
    </source>
</evidence>
<sequence length="246" mass="27433">ISSESDKDSQVENSSENTPFASPQLGNPENYPLRPQLLKTLALYILKDHPETLASGVEILKPIKSHAQYSLTIKLQSTSLLSSPSMSVDGSSKLPSQLPPATRDNHLDYVKLILPTSTPTEDVDFIPLYNKISPAEAQNDRTSRDVIKSYYDFGGLSPRYKSHKKTNRKRPSLILVNNEVRLEIKAKCEKSGPDPKSIHTRFDQILATPLPYFPTQHQDSPNHSIVMVPFFNLLVYTSVAFGGNEV</sequence>
<organism evidence="2 3">
    <name type="scientific">Ambispora gerdemannii</name>
    <dbReference type="NCBI Taxonomy" id="144530"/>
    <lineage>
        <taxon>Eukaryota</taxon>
        <taxon>Fungi</taxon>
        <taxon>Fungi incertae sedis</taxon>
        <taxon>Mucoromycota</taxon>
        <taxon>Glomeromycotina</taxon>
        <taxon>Glomeromycetes</taxon>
        <taxon>Archaeosporales</taxon>
        <taxon>Ambisporaceae</taxon>
        <taxon>Ambispora</taxon>
    </lineage>
</organism>
<keyword evidence="3" id="KW-1185">Reference proteome</keyword>
<accession>A0A9N9D6Y3</accession>
<feature type="non-terminal residue" evidence="2">
    <location>
        <position position="246"/>
    </location>
</feature>
<proteinExistence type="predicted"/>
<feature type="compositionally biased region" description="Polar residues" evidence="1">
    <location>
        <begin position="11"/>
        <end position="27"/>
    </location>
</feature>
<feature type="compositionally biased region" description="Basic and acidic residues" evidence="1">
    <location>
        <begin position="1"/>
        <end position="10"/>
    </location>
</feature>
<name>A0A9N9D6Y3_9GLOM</name>
<gene>
    <name evidence="2" type="ORF">AGERDE_LOCUS10244</name>
</gene>
<evidence type="ECO:0000313" key="2">
    <source>
        <dbReference type="EMBL" id="CAG8625039.1"/>
    </source>
</evidence>